<dbReference type="Proteomes" id="UP000663870">
    <property type="component" value="Unassembled WGS sequence"/>
</dbReference>
<comment type="caution">
    <text evidence="2">The sequence shown here is derived from an EMBL/GenBank/DDBJ whole genome shotgun (WGS) entry which is preliminary data.</text>
</comment>
<evidence type="ECO:0000313" key="3">
    <source>
        <dbReference type="Proteomes" id="UP000663870"/>
    </source>
</evidence>
<protein>
    <recommendedName>
        <fullName evidence="1">VIT domain-containing protein</fullName>
    </recommendedName>
</protein>
<organism evidence="2 3">
    <name type="scientific">Rotaria sordida</name>
    <dbReference type="NCBI Taxonomy" id="392033"/>
    <lineage>
        <taxon>Eukaryota</taxon>
        <taxon>Metazoa</taxon>
        <taxon>Spiralia</taxon>
        <taxon>Gnathifera</taxon>
        <taxon>Rotifera</taxon>
        <taxon>Eurotatoria</taxon>
        <taxon>Bdelloidea</taxon>
        <taxon>Philodinida</taxon>
        <taxon>Philodinidae</taxon>
        <taxon>Rotaria</taxon>
    </lineage>
</organism>
<feature type="domain" description="VIT" evidence="1">
    <location>
        <begin position="35"/>
        <end position="165"/>
    </location>
</feature>
<accession>A0A815FNE1</accession>
<evidence type="ECO:0000313" key="2">
    <source>
        <dbReference type="EMBL" id="CAF1327974.1"/>
    </source>
</evidence>
<dbReference type="PANTHER" id="PTHR45737">
    <property type="entry name" value="VON WILLEBRAND FACTOR A DOMAIN-CONTAINING PROTEIN 5A"/>
    <property type="match status" value="1"/>
</dbReference>
<dbReference type="InterPro" id="IPR013694">
    <property type="entry name" value="VIT"/>
</dbReference>
<keyword evidence="3" id="KW-1185">Reference proteome</keyword>
<reference evidence="2" key="1">
    <citation type="submission" date="2021-02" db="EMBL/GenBank/DDBJ databases">
        <authorList>
            <person name="Nowell W R."/>
        </authorList>
    </citation>
    <scope>NUCLEOTIDE SEQUENCE</scope>
</reference>
<dbReference type="PROSITE" id="PS51468">
    <property type="entry name" value="VIT"/>
    <property type="match status" value="1"/>
</dbReference>
<gene>
    <name evidence="2" type="ORF">JXQ802_LOCUS30905</name>
</gene>
<evidence type="ECO:0000259" key="1">
    <source>
        <dbReference type="PROSITE" id="PS51468"/>
    </source>
</evidence>
<proteinExistence type="predicted"/>
<dbReference type="EMBL" id="CAJNOL010001278">
    <property type="protein sequence ID" value="CAF1327974.1"/>
    <property type="molecule type" value="Genomic_DNA"/>
</dbReference>
<dbReference type="AlphaFoldDB" id="A0A815FNE1"/>
<sequence length="308" mass="34870">MKVETLLRSDEIDDLVWSDEPIHRSTRDDNIDLENIPTLRINVEEKTFVPLYNVAVEAWIHTFAADITLTQTFINLEDKPIEAIYVFPIEENAAVYALTAEIDDRLIIAEIKRKKVAEAEYNEAIIHGQTATLLRQSAETLDTFIINVGAIPPGKECRVMIRYVTELDLIDGKSIRFVVPSTIAPRYNPELGHLQSPDNTNAEYVQSTPYTISFQIHVERNGISRVANLSHPVNVSTSSELINISTQDVALDRDFIIDIHLPRRPPSMLTAVEQYDSTKYAALTALIPHNLVKSNYMKSEFIFIGMFV</sequence>
<name>A0A815FNE1_9BILA</name>
<dbReference type="PANTHER" id="PTHR45737:SF6">
    <property type="entry name" value="VON WILLEBRAND FACTOR A DOMAIN-CONTAINING PROTEIN 5A"/>
    <property type="match status" value="1"/>
</dbReference>
<dbReference type="SMART" id="SM00609">
    <property type="entry name" value="VIT"/>
    <property type="match status" value="1"/>
</dbReference>
<dbReference type="Pfam" id="PF08487">
    <property type="entry name" value="VIT"/>
    <property type="match status" value="1"/>
</dbReference>